<accession>A0A1H5ZN84</accession>
<feature type="transmembrane region" description="Helical" evidence="1">
    <location>
        <begin position="128"/>
        <end position="144"/>
    </location>
</feature>
<dbReference type="Proteomes" id="UP000236742">
    <property type="component" value="Unassembled WGS sequence"/>
</dbReference>
<evidence type="ECO:0000313" key="3">
    <source>
        <dbReference type="Proteomes" id="UP000236742"/>
    </source>
</evidence>
<dbReference type="AlphaFoldDB" id="A0A1H5ZN84"/>
<dbReference type="OrthoDB" id="7868084at2"/>
<evidence type="ECO:0000313" key="2">
    <source>
        <dbReference type="EMBL" id="SEG37205.1"/>
    </source>
</evidence>
<evidence type="ECO:0000256" key="1">
    <source>
        <dbReference type="SAM" id="Phobius"/>
    </source>
</evidence>
<keyword evidence="1" id="KW-1133">Transmembrane helix</keyword>
<dbReference type="RefSeq" id="WP_104009504.1">
    <property type="nucleotide sequence ID" value="NZ_FNVD01000052.1"/>
</dbReference>
<gene>
    <name evidence="2" type="ORF">SAMN05421751_1522</name>
</gene>
<keyword evidence="1" id="KW-0812">Transmembrane</keyword>
<name>A0A1H5ZN84_9RHOB</name>
<organism evidence="2 3">
    <name type="scientific">Jhaorihella thermophila</name>
    <dbReference type="NCBI Taxonomy" id="488547"/>
    <lineage>
        <taxon>Bacteria</taxon>
        <taxon>Pseudomonadati</taxon>
        <taxon>Pseudomonadota</taxon>
        <taxon>Alphaproteobacteria</taxon>
        <taxon>Rhodobacterales</taxon>
        <taxon>Paracoccaceae</taxon>
        <taxon>Jhaorihella</taxon>
    </lineage>
</organism>
<protein>
    <submittedName>
        <fullName evidence="2">Uncharacterized protein</fullName>
    </submittedName>
</protein>
<proteinExistence type="predicted"/>
<keyword evidence="1" id="KW-0472">Membrane</keyword>
<dbReference type="EMBL" id="FNVD01000052">
    <property type="protein sequence ID" value="SEG37205.1"/>
    <property type="molecule type" value="Genomic_DNA"/>
</dbReference>
<sequence>MDILRTSTDWARAELLSNGFFVLFGAMFIAASFGFWQRGETEMARTFVVPMLVAGALLLILGGGLLYSTWTTATGFEAALTQDPAGFVAAEIARADRTMTQYGLAVFRVMPLLIAGAALLIVVMHGPAWRAGLVTATAVLSLVMKIDMNANARMEAYKDALLAGQAVR</sequence>
<feature type="transmembrane region" description="Helical" evidence="1">
    <location>
        <begin position="47"/>
        <end position="67"/>
    </location>
</feature>
<reference evidence="2 3" key="1">
    <citation type="submission" date="2016-10" db="EMBL/GenBank/DDBJ databases">
        <authorList>
            <person name="de Groot N.N."/>
        </authorList>
    </citation>
    <scope>NUCLEOTIDE SEQUENCE [LARGE SCALE GENOMIC DNA]</scope>
    <source>
        <strain evidence="2 3">DSM 23413</strain>
    </source>
</reference>
<keyword evidence="3" id="KW-1185">Reference proteome</keyword>
<feature type="transmembrane region" description="Helical" evidence="1">
    <location>
        <begin position="102"/>
        <end position="122"/>
    </location>
</feature>
<feature type="transmembrane region" description="Helical" evidence="1">
    <location>
        <begin position="15"/>
        <end position="35"/>
    </location>
</feature>